<dbReference type="InParanoid" id="A0A6P9D937"/>
<dbReference type="GeneID" id="117676671"/>
<sequence>MPSRQKTLMFTSAFFTSLCSFVIVCIVLATKNWVSSTTTNVKENPNMTLIITYGLFQGVCSDVSPGINSAHIDFQVAGTLENDTLNIFHGVIIFLLVVTMLSSFLSSGFTCFNAISNPYQTFLGPIGVYTWNSVSCICCLLNLILFAVNVEVNKLSAELAINHCKVFPGFEQRNSYGYSYWVMLLIIALNATTVIIIVFYQRAKYSKKKERERPLDSAPKDGILF</sequence>
<comment type="subcellular location">
    <subcellularLocation>
        <location evidence="1">Membrane</location>
        <topology evidence="1">Multi-pass membrane protein</topology>
    </subcellularLocation>
</comment>
<dbReference type="InterPro" id="IPR026748">
    <property type="entry name" value="Clarin"/>
</dbReference>
<evidence type="ECO:0000256" key="6">
    <source>
        <dbReference type="SAM" id="Phobius"/>
    </source>
</evidence>
<feature type="transmembrane region" description="Helical" evidence="6">
    <location>
        <begin position="87"/>
        <end position="114"/>
    </location>
</feature>
<evidence type="ECO:0000256" key="1">
    <source>
        <dbReference type="ARBA" id="ARBA00004141"/>
    </source>
</evidence>
<name>A0A6P9D937_PANGU</name>
<gene>
    <name evidence="8" type="primary">CLRN3</name>
</gene>
<evidence type="ECO:0000256" key="2">
    <source>
        <dbReference type="ARBA" id="ARBA00005787"/>
    </source>
</evidence>
<feature type="transmembrane region" description="Helical" evidence="6">
    <location>
        <begin position="126"/>
        <end position="148"/>
    </location>
</feature>
<evidence type="ECO:0000256" key="4">
    <source>
        <dbReference type="ARBA" id="ARBA00022989"/>
    </source>
</evidence>
<dbReference type="OMA" id="IIIVFYQ"/>
<evidence type="ECO:0000313" key="7">
    <source>
        <dbReference type="Proteomes" id="UP001652622"/>
    </source>
</evidence>
<dbReference type="GO" id="GO:0016020">
    <property type="term" value="C:membrane"/>
    <property type="evidence" value="ECO:0007669"/>
    <property type="project" value="UniProtKB-SubCell"/>
</dbReference>
<keyword evidence="5 6" id="KW-0472">Membrane</keyword>
<dbReference type="Gene3D" id="1.20.140.150">
    <property type="match status" value="1"/>
</dbReference>
<feature type="transmembrane region" description="Helical" evidence="6">
    <location>
        <begin position="7"/>
        <end position="29"/>
    </location>
</feature>
<dbReference type="RefSeq" id="XP_034292232.1">
    <property type="nucleotide sequence ID" value="XM_034436341.2"/>
</dbReference>
<dbReference type="OrthoDB" id="9450082at2759"/>
<evidence type="ECO:0000256" key="3">
    <source>
        <dbReference type="ARBA" id="ARBA00022692"/>
    </source>
</evidence>
<feature type="transmembrane region" description="Helical" evidence="6">
    <location>
        <begin position="178"/>
        <end position="200"/>
    </location>
</feature>
<dbReference type="PANTHER" id="PTHR31548">
    <property type="entry name" value="CLARIN"/>
    <property type="match status" value="1"/>
</dbReference>
<proteinExistence type="inferred from homology"/>
<dbReference type="KEGG" id="pgut:117676671"/>
<evidence type="ECO:0000256" key="5">
    <source>
        <dbReference type="ARBA" id="ARBA00023136"/>
    </source>
</evidence>
<dbReference type="PANTHER" id="PTHR31548:SF3">
    <property type="entry name" value="CLARIN-3"/>
    <property type="match status" value="1"/>
</dbReference>
<protein>
    <submittedName>
        <fullName evidence="8">Clarin-3</fullName>
    </submittedName>
</protein>
<dbReference type="CTD" id="119467"/>
<keyword evidence="4 6" id="KW-1133">Transmembrane helix</keyword>
<keyword evidence="7" id="KW-1185">Reference proteome</keyword>
<accession>A0A6P9D937</accession>
<dbReference type="GO" id="GO:0007605">
    <property type="term" value="P:sensory perception of sound"/>
    <property type="evidence" value="ECO:0007669"/>
    <property type="project" value="UniProtKB-ARBA"/>
</dbReference>
<reference evidence="8" key="1">
    <citation type="submission" date="2025-08" db="UniProtKB">
        <authorList>
            <consortium name="RefSeq"/>
        </authorList>
    </citation>
    <scope>IDENTIFICATION</scope>
    <source>
        <tissue evidence="8">Blood</tissue>
    </source>
</reference>
<dbReference type="Proteomes" id="UP001652622">
    <property type="component" value="Unplaced"/>
</dbReference>
<dbReference type="Pfam" id="PF25807">
    <property type="entry name" value="Clarin-2"/>
    <property type="match status" value="1"/>
</dbReference>
<dbReference type="AlphaFoldDB" id="A0A6P9D937"/>
<evidence type="ECO:0000313" key="8">
    <source>
        <dbReference type="RefSeq" id="XP_034292232.1"/>
    </source>
</evidence>
<organism evidence="7 8">
    <name type="scientific">Pantherophis guttatus</name>
    <name type="common">Corn snake</name>
    <name type="synonym">Elaphe guttata</name>
    <dbReference type="NCBI Taxonomy" id="94885"/>
    <lineage>
        <taxon>Eukaryota</taxon>
        <taxon>Metazoa</taxon>
        <taxon>Chordata</taxon>
        <taxon>Craniata</taxon>
        <taxon>Vertebrata</taxon>
        <taxon>Euteleostomi</taxon>
        <taxon>Lepidosauria</taxon>
        <taxon>Squamata</taxon>
        <taxon>Bifurcata</taxon>
        <taxon>Unidentata</taxon>
        <taxon>Episquamata</taxon>
        <taxon>Toxicofera</taxon>
        <taxon>Serpentes</taxon>
        <taxon>Colubroidea</taxon>
        <taxon>Colubridae</taxon>
        <taxon>Colubrinae</taxon>
        <taxon>Pantherophis</taxon>
    </lineage>
</organism>
<keyword evidence="3 6" id="KW-0812">Transmembrane</keyword>
<comment type="similarity">
    <text evidence="2">Belongs to the clarin family.</text>
</comment>